<dbReference type="Pfam" id="PF11795">
    <property type="entry name" value="DUF3322"/>
    <property type="match status" value="1"/>
</dbReference>
<comment type="caution">
    <text evidence="3">The sequence shown here is derived from an EMBL/GenBank/DDBJ whole genome shotgun (WGS) entry which is preliminary data.</text>
</comment>
<dbReference type="PIRSF" id="PIRSF028408">
    <property type="entry name" value="UCP028408"/>
    <property type="match status" value="1"/>
</dbReference>
<evidence type="ECO:0000313" key="3">
    <source>
        <dbReference type="EMBL" id="EFC91557.1"/>
    </source>
</evidence>
<protein>
    <submittedName>
        <fullName evidence="3">Cytoplasmic protein</fullName>
    </submittedName>
</protein>
<dbReference type="PaxDb" id="469381-Dpep_1531"/>
<dbReference type="InterPro" id="IPR024534">
    <property type="entry name" value="JetD_C"/>
</dbReference>
<dbReference type="AlphaFoldDB" id="D2Z7W0"/>
<dbReference type="OrthoDB" id="322908at2"/>
<feature type="domain" description="DUF3322" evidence="2">
    <location>
        <begin position="6"/>
        <end position="187"/>
    </location>
</feature>
<evidence type="ECO:0000259" key="2">
    <source>
        <dbReference type="Pfam" id="PF11795"/>
    </source>
</evidence>
<evidence type="ECO:0000259" key="1">
    <source>
        <dbReference type="Pfam" id="PF09983"/>
    </source>
</evidence>
<feature type="domain" description="Wadjet protein JetD C-terminal" evidence="1">
    <location>
        <begin position="210"/>
        <end position="384"/>
    </location>
</feature>
<sequence length="393" mass="45373">MAWTTPEELRSYVQRLWDRGVILGATVVGESLFPRRLPLKKPTSGELSGSFDSVRRWISLLSEGEGDYRVEWRTVNHRILGENRVPFCVWVDSLEDALSMIGKKRAFRDFSRLVDSTEERCPQLISWIARRPLQALALYKDWSLLLDLVEWMIDHPRPSIYVRQVDLPGVHSKFIEGHRSVLSELFDLVLSRGVIDQTATGASGFCHRYGFREKPRMVRFRVLDSALSLPYAGPDQDVTLTKEAFARLDLDVSKVFITENEVNFLAFPRVPGGMVIFGAGYGFDNLSSAVWLRNRQVFYWGDLDTHGFAILNQFRSVFPRASSFLMDQETLLRHRAFWGLETRPEICDLPRLTEEENALYRRLVENEWGDRIRLEQEHIGFGFLIDGLRRLGS</sequence>
<dbReference type="Proteomes" id="UP000006427">
    <property type="component" value="Unassembled WGS sequence"/>
</dbReference>
<gene>
    <name evidence="3" type="ORF">Dpep_1531</name>
</gene>
<dbReference type="InterPro" id="IPR014544">
    <property type="entry name" value="UCP028408"/>
</dbReference>
<dbReference type="InterPro" id="IPR024537">
    <property type="entry name" value="DUF3322"/>
</dbReference>
<reference evidence="3 4" key="1">
    <citation type="journal article" date="2010" name="Stand. Genomic Sci.">
        <title>Permanent draft genome sequence of Dethiosulfovibrio peptidovorans type strain (SEBR 4207).</title>
        <authorList>
            <person name="Labutti K."/>
            <person name="Mayilraj S."/>
            <person name="Clum A."/>
            <person name="Lucas S."/>
            <person name="Glavina Del Rio T."/>
            <person name="Nolan M."/>
            <person name="Tice H."/>
            <person name="Cheng J.F."/>
            <person name="Pitluck S."/>
            <person name="Liolios K."/>
            <person name="Ivanova N."/>
            <person name="Mavromatis K."/>
            <person name="Mikhailova N."/>
            <person name="Pati A."/>
            <person name="Goodwin L."/>
            <person name="Chen A."/>
            <person name="Palaniappan K."/>
            <person name="Land M."/>
            <person name="Hauser L."/>
            <person name="Chang Y.J."/>
            <person name="Jeffries C.D."/>
            <person name="Rohde M."/>
            <person name="Spring S."/>
            <person name="Goker M."/>
            <person name="Woyke T."/>
            <person name="Bristow J."/>
            <person name="Eisen J.A."/>
            <person name="Markowitz V."/>
            <person name="Hugenholtz P."/>
            <person name="Kyrpides N.C."/>
            <person name="Klenk H.P."/>
            <person name="Lapidus A."/>
        </authorList>
    </citation>
    <scope>NUCLEOTIDE SEQUENCE [LARGE SCALE GENOMIC DNA]</scope>
    <source>
        <strain evidence="3 4">DSM 11002</strain>
    </source>
</reference>
<proteinExistence type="predicted"/>
<evidence type="ECO:0000313" key="4">
    <source>
        <dbReference type="Proteomes" id="UP000006427"/>
    </source>
</evidence>
<keyword evidence="4" id="KW-1185">Reference proteome</keyword>
<dbReference type="EMBL" id="ABTR02000001">
    <property type="protein sequence ID" value="EFC91557.1"/>
    <property type="molecule type" value="Genomic_DNA"/>
</dbReference>
<name>D2Z7W0_9BACT</name>
<accession>D2Z7W0</accession>
<dbReference type="Pfam" id="PF09983">
    <property type="entry name" value="JetD_C"/>
    <property type="match status" value="1"/>
</dbReference>
<dbReference type="RefSeq" id="WP_005661028.1">
    <property type="nucleotide sequence ID" value="NZ_ABTR02000001.1"/>
</dbReference>
<dbReference type="STRING" id="469381.Dpep_1531"/>
<organism evidence="3 4">
    <name type="scientific">Dethiosulfovibrio peptidovorans DSM 11002</name>
    <dbReference type="NCBI Taxonomy" id="469381"/>
    <lineage>
        <taxon>Bacteria</taxon>
        <taxon>Thermotogati</taxon>
        <taxon>Synergistota</taxon>
        <taxon>Synergistia</taxon>
        <taxon>Synergistales</taxon>
        <taxon>Dethiosulfovibrionaceae</taxon>
        <taxon>Dethiosulfovibrio</taxon>
    </lineage>
</organism>
<dbReference type="eggNOG" id="COG4924">
    <property type="taxonomic scope" value="Bacteria"/>
</dbReference>